<protein>
    <submittedName>
        <fullName evidence="1">Uncharacterized protein</fullName>
    </submittedName>
</protein>
<gene>
    <name evidence="1" type="ORF">HPB47_003565</name>
</gene>
<reference evidence="1 2" key="1">
    <citation type="journal article" date="2020" name="Cell">
        <title>Large-Scale Comparative Analyses of Tick Genomes Elucidate Their Genetic Diversity and Vector Capacities.</title>
        <authorList>
            <consortium name="Tick Genome and Microbiome Consortium (TIGMIC)"/>
            <person name="Jia N."/>
            <person name="Wang J."/>
            <person name="Shi W."/>
            <person name="Du L."/>
            <person name="Sun Y."/>
            <person name="Zhan W."/>
            <person name="Jiang J.F."/>
            <person name="Wang Q."/>
            <person name="Zhang B."/>
            <person name="Ji P."/>
            <person name="Bell-Sakyi L."/>
            <person name="Cui X.M."/>
            <person name="Yuan T.T."/>
            <person name="Jiang B.G."/>
            <person name="Yang W.F."/>
            <person name="Lam T.T."/>
            <person name="Chang Q.C."/>
            <person name="Ding S.J."/>
            <person name="Wang X.J."/>
            <person name="Zhu J.G."/>
            <person name="Ruan X.D."/>
            <person name="Zhao L."/>
            <person name="Wei J.T."/>
            <person name="Ye R.Z."/>
            <person name="Que T.C."/>
            <person name="Du C.H."/>
            <person name="Zhou Y.H."/>
            <person name="Cheng J.X."/>
            <person name="Dai P.F."/>
            <person name="Guo W.B."/>
            <person name="Han X.H."/>
            <person name="Huang E.J."/>
            <person name="Li L.F."/>
            <person name="Wei W."/>
            <person name="Gao Y.C."/>
            <person name="Liu J.Z."/>
            <person name="Shao H.Z."/>
            <person name="Wang X."/>
            <person name="Wang C.C."/>
            <person name="Yang T.C."/>
            <person name="Huo Q.B."/>
            <person name="Li W."/>
            <person name="Chen H.Y."/>
            <person name="Chen S.E."/>
            <person name="Zhou L.G."/>
            <person name="Ni X.B."/>
            <person name="Tian J.H."/>
            <person name="Sheng Y."/>
            <person name="Liu T."/>
            <person name="Pan Y.S."/>
            <person name="Xia L.Y."/>
            <person name="Li J."/>
            <person name="Zhao F."/>
            <person name="Cao W.C."/>
        </authorList>
    </citation>
    <scope>NUCLEOTIDE SEQUENCE [LARGE SCALE GENOMIC DNA]</scope>
    <source>
        <strain evidence="1">Iper-2018</strain>
    </source>
</reference>
<proteinExistence type="predicted"/>
<name>A0AC60PI60_IXOPE</name>
<dbReference type="Proteomes" id="UP000805193">
    <property type="component" value="Unassembled WGS sequence"/>
</dbReference>
<evidence type="ECO:0000313" key="2">
    <source>
        <dbReference type="Proteomes" id="UP000805193"/>
    </source>
</evidence>
<organism evidence="1 2">
    <name type="scientific">Ixodes persulcatus</name>
    <name type="common">Taiga tick</name>
    <dbReference type="NCBI Taxonomy" id="34615"/>
    <lineage>
        <taxon>Eukaryota</taxon>
        <taxon>Metazoa</taxon>
        <taxon>Ecdysozoa</taxon>
        <taxon>Arthropoda</taxon>
        <taxon>Chelicerata</taxon>
        <taxon>Arachnida</taxon>
        <taxon>Acari</taxon>
        <taxon>Parasitiformes</taxon>
        <taxon>Ixodida</taxon>
        <taxon>Ixodoidea</taxon>
        <taxon>Ixodidae</taxon>
        <taxon>Ixodinae</taxon>
        <taxon>Ixodes</taxon>
    </lineage>
</organism>
<evidence type="ECO:0000313" key="1">
    <source>
        <dbReference type="EMBL" id="KAG0420299.1"/>
    </source>
</evidence>
<accession>A0AC60PI60</accession>
<keyword evidence="2" id="KW-1185">Reference proteome</keyword>
<dbReference type="EMBL" id="JABSTQ010010521">
    <property type="protein sequence ID" value="KAG0420299.1"/>
    <property type="molecule type" value="Genomic_DNA"/>
</dbReference>
<comment type="caution">
    <text evidence="1">The sequence shown here is derived from an EMBL/GenBank/DDBJ whole genome shotgun (WGS) entry which is preliminary data.</text>
</comment>
<sequence>MASEESIASSLNHTLLSPVLVHSKPSLSCAQRHQRHPSLDLLGHAVPGMAHPVTPPPSASTTHQRHLHRHQRNLSLDSAMRALNPPSHSAGGDTADRRSLASDDSGIFNSDDGDRTARVIADVVALPAVPPCPLTLRPPVPGVIDEVHSPTSPQRVGPEFPFQELLPTSEEQRSAPKQSLLLRLFESTLFDMPLAIDYLFRSKDSGVLAYIGNRMFSFSDADVDFYLPQIVSMYVHHSDIADSLRPYLVQRCSKDTDFSLQLVWLLSAFCSDPNAPPRKRSQGVQLKHLILSEDLRPRVSVQQSGSFLAVSTKKTHQRSLSDATGMGGGGRHMPDGSRKTALGDLGSGHAFDNGCTCHDSCDGIVSDLRGFSRKECHCQAPRLTSQNQFIKVLISLGLRLQAVPTKELKTQRLQAELSMVNLNLPARVWLPLHSDSFPHLVVRVPPQAAVVLNSKDKAPYLIYVEVVAVEDIQTSPVPAKILNPLRLTRSEENLPDYFGVQPVFSMCGMDDDAECWTQEDDEISAQFLRNQKAQERDTLSVLSLDSGTSADSKEPLFVVASDVRRRLSENSHVPKTTVKVGSGVCPQWVSTVALKEPWEEKVQRIREASPYSHLPGWQLRAAIVKCGDDLRQELMAYQLLKLLQNIWQQERVNLWLRPYRILVTSADSGLVEPILNTMSLHQVKKHSQLSLLEYFIQEFGAPTSEGFLSAQRSFVESCAAYCLVSYLIQVKDSLLSGTTCHGIKPDGRSLLEQTRRLLCFRHNGNILLDGEGHIIHIDFGFILSSSPKNLGFESSPFKLTQEFVDVMGGLDSNMFNYFKILILQGLVAARKHHERIVTLVEILQSNARLPCFQWHGASAVRALRDRFHMGCTDERLQMLVDSLVESSMHSLTTRLYDNFQYFTNGIL</sequence>